<dbReference type="AlphaFoldDB" id="A0A2T1C7R6"/>
<dbReference type="GO" id="GO:0042158">
    <property type="term" value="P:lipoprotein biosynthetic process"/>
    <property type="evidence" value="ECO:0007669"/>
    <property type="project" value="InterPro"/>
</dbReference>
<feature type="transmembrane region" description="Helical" evidence="7">
    <location>
        <begin position="159"/>
        <end position="181"/>
    </location>
</feature>
<feature type="transmembrane region" description="Helical" evidence="7">
    <location>
        <begin position="216"/>
        <end position="234"/>
    </location>
</feature>
<evidence type="ECO:0000256" key="3">
    <source>
        <dbReference type="ARBA" id="ARBA00022679"/>
    </source>
</evidence>
<evidence type="ECO:0000256" key="7">
    <source>
        <dbReference type="SAM" id="Phobius"/>
    </source>
</evidence>
<evidence type="ECO:0000256" key="4">
    <source>
        <dbReference type="ARBA" id="ARBA00022692"/>
    </source>
</evidence>
<keyword evidence="6 7" id="KW-0472">Membrane</keyword>
<feature type="transmembrane region" description="Helical" evidence="7">
    <location>
        <begin position="14"/>
        <end position="35"/>
    </location>
</feature>
<proteinExistence type="inferred from homology"/>
<dbReference type="Pfam" id="PF01790">
    <property type="entry name" value="LGT"/>
    <property type="match status" value="1"/>
</dbReference>
<evidence type="ECO:0000256" key="1">
    <source>
        <dbReference type="ARBA" id="ARBA00007150"/>
    </source>
</evidence>
<evidence type="ECO:0000313" key="8">
    <source>
        <dbReference type="EMBL" id="PSB04274.1"/>
    </source>
</evidence>
<gene>
    <name evidence="8" type="ORF">C7B64_04755</name>
</gene>
<dbReference type="OrthoDB" id="871140at2"/>
<evidence type="ECO:0000256" key="5">
    <source>
        <dbReference type="ARBA" id="ARBA00022989"/>
    </source>
</evidence>
<feature type="transmembrane region" description="Helical" evidence="7">
    <location>
        <begin position="193"/>
        <end position="210"/>
    </location>
</feature>
<dbReference type="Proteomes" id="UP000238762">
    <property type="component" value="Unassembled WGS sequence"/>
</dbReference>
<protein>
    <submittedName>
        <fullName evidence="8">Diacylglyceryl transferase</fullName>
    </submittedName>
</protein>
<dbReference type="PANTHER" id="PTHR30589:SF0">
    <property type="entry name" value="PHOSPHATIDYLGLYCEROL--PROLIPOPROTEIN DIACYLGLYCERYL TRANSFERASE"/>
    <property type="match status" value="1"/>
</dbReference>
<sequence>MEFPVYIWLGNWRIHPHLLFESLAYATAFRLLLFNSRRGTLKDSQKTSLIVGGMVGALVGAKLLVILQHIYLLWEDWRLWLLLLVQGKTVVGALLGGILGVEFTKKLIGVKQSTGDVFVYPLILGTAIGRIGCFLTGLSDRTYGIATSLPWGVDFGDGIFRHPTQLYEIIFLLLLIVYLKFRSRYQIQVGDLFKFYVVSYLIFRLLIDFIKPDFHAVWRMSAIQFACLLGIIYYRDSLIKLSKFMKKSDSDS</sequence>
<evidence type="ECO:0000256" key="6">
    <source>
        <dbReference type="ARBA" id="ARBA00023136"/>
    </source>
</evidence>
<reference evidence="8 9" key="2">
    <citation type="submission" date="2018-03" db="EMBL/GenBank/DDBJ databases">
        <title>The ancient ancestry and fast evolution of plastids.</title>
        <authorList>
            <person name="Moore K.R."/>
            <person name="Magnabosco C."/>
            <person name="Momper L."/>
            <person name="Gold D.A."/>
            <person name="Bosak T."/>
            <person name="Fournier G.P."/>
        </authorList>
    </citation>
    <scope>NUCLEOTIDE SEQUENCE [LARGE SCALE GENOMIC DNA]</scope>
    <source>
        <strain evidence="8 9">CCAP 1448/3</strain>
    </source>
</reference>
<feature type="transmembrane region" description="Helical" evidence="7">
    <location>
        <begin position="47"/>
        <end position="71"/>
    </location>
</feature>
<comment type="similarity">
    <text evidence="1">Belongs to the Lgt family.</text>
</comment>
<dbReference type="RefSeq" id="WP_106287507.1">
    <property type="nucleotide sequence ID" value="NZ_CAWNTC010000200.1"/>
</dbReference>
<dbReference type="PANTHER" id="PTHR30589">
    <property type="entry name" value="PROLIPOPROTEIN DIACYLGLYCERYL TRANSFERASE"/>
    <property type="match status" value="1"/>
</dbReference>
<keyword evidence="5 7" id="KW-1133">Transmembrane helix</keyword>
<feature type="transmembrane region" description="Helical" evidence="7">
    <location>
        <begin position="77"/>
        <end position="96"/>
    </location>
</feature>
<accession>A0A2T1C7R6</accession>
<dbReference type="InterPro" id="IPR001640">
    <property type="entry name" value="Lgt"/>
</dbReference>
<name>A0A2T1C7R6_9CYAN</name>
<dbReference type="GO" id="GO:0008961">
    <property type="term" value="F:phosphatidylglycerol-prolipoprotein diacylglyceryl transferase activity"/>
    <property type="evidence" value="ECO:0007669"/>
    <property type="project" value="InterPro"/>
</dbReference>
<evidence type="ECO:0000256" key="2">
    <source>
        <dbReference type="ARBA" id="ARBA00022475"/>
    </source>
</evidence>
<keyword evidence="2" id="KW-1003">Cell membrane</keyword>
<feature type="transmembrane region" description="Helical" evidence="7">
    <location>
        <begin position="117"/>
        <end position="139"/>
    </location>
</feature>
<comment type="caution">
    <text evidence="8">The sequence shown here is derived from an EMBL/GenBank/DDBJ whole genome shotgun (WGS) entry which is preliminary data.</text>
</comment>
<dbReference type="GO" id="GO:0005886">
    <property type="term" value="C:plasma membrane"/>
    <property type="evidence" value="ECO:0007669"/>
    <property type="project" value="InterPro"/>
</dbReference>
<keyword evidence="9" id="KW-1185">Reference proteome</keyword>
<dbReference type="EMBL" id="PVWJ01000015">
    <property type="protein sequence ID" value="PSB04274.1"/>
    <property type="molecule type" value="Genomic_DNA"/>
</dbReference>
<keyword evidence="4 7" id="KW-0812">Transmembrane</keyword>
<evidence type="ECO:0000313" key="9">
    <source>
        <dbReference type="Proteomes" id="UP000238762"/>
    </source>
</evidence>
<keyword evidence="3 8" id="KW-0808">Transferase</keyword>
<organism evidence="8 9">
    <name type="scientific">Merismopedia glauca CCAP 1448/3</name>
    <dbReference type="NCBI Taxonomy" id="1296344"/>
    <lineage>
        <taxon>Bacteria</taxon>
        <taxon>Bacillati</taxon>
        <taxon>Cyanobacteriota</taxon>
        <taxon>Cyanophyceae</taxon>
        <taxon>Synechococcales</taxon>
        <taxon>Merismopediaceae</taxon>
        <taxon>Merismopedia</taxon>
    </lineage>
</organism>
<reference evidence="8 9" key="1">
    <citation type="submission" date="2018-02" db="EMBL/GenBank/DDBJ databases">
        <authorList>
            <person name="Cohen D.B."/>
            <person name="Kent A.D."/>
        </authorList>
    </citation>
    <scope>NUCLEOTIDE SEQUENCE [LARGE SCALE GENOMIC DNA]</scope>
    <source>
        <strain evidence="8 9">CCAP 1448/3</strain>
    </source>
</reference>